<keyword evidence="3 6" id="KW-0731">Sigma factor</keyword>
<feature type="domain" description="RNA polymerase sigma-70" evidence="8">
    <location>
        <begin position="360"/>
        <end position="373"/>
    </location>
</feature>
<dbReference type="GO" id="GO:0003677">
    <property type="term" value="F:DNA binding"/>
    <property type="evidence" value="ECO:0007669"/>
    <property type="project" value="UniProtKB-KW"/>
</dbReference>
<dbReference type="InterPro" id="IPR016262">
    <property type="entry name" value="RNA_pol_sigma_SigB/C/D/F"/>
</dbReference>
<dbReference type="PANTHER" id="PTHR30603:SF45">
    <property type="entry name" value="RNA POLYMERASE SIGMA FACTOR SIGF, CHLOROPLASTIC"/>
    <property type="match status" value="1"/>
</dbReference>
<dbReference type="SUPFAM" id="SSF88659">
    <property type="entry name" value="Sigma3 and sigma4 domains of RNA polymerase sigma factors"/>
    <property type="match status" value="2"/>
</dbReference>
<dbReference type="Gene3D" id="1.20.120.1810">
    <property type="match status" value="1"/>
</dbReference>
<feature type="domain" description="RNA polymerase sigma-70" evidence="9">
    <location>
        <begin position="529"/>
        <end position="555"/>
    </location>
</feature>
<dbReference type="PANTHER" id="PTHR30603">
    <property type="entry name" value="RNA POLYMERASE SIGMA FACTOR RPO"/>
    <property type="match status" value="1"/>
</dbReference>
<dbReference type="InterPro" id="IPR050239">
    <property type="entry name" value="Sigma-70_RNA_pol_init_factors"/>
</dbReference>
<protein>
    <recommendedName>
        <fullName evidence="6">RNA polymerase sigma factor</fullName>
    </recommendedName>
</protein>
<evidence type="ECO:0000256" key="4">
    <source>
        <dbReference type="ARBA" id="ARBA00023125"/>
    </source>
</evidence>
<sequence length="572" mass="64372">MESARNLLSSSSSAPRFPRRILSRNSPLAPPSVFLFRDQGAVPSAPSPSRARAITTSVSLQEQQNEYRPLLRVIQDDKSLQVSRNGKQMETGLVTLRDKSLDESERLIQDFVYHRRHWPGLWYPLPSIKTRDDQCSNMQSVTINPQKLTDNELSNVVSLAKKALEASREAASLADPALLGTDLDFALSPSSLISLGTSTATSVSIRKEEVKTVRSTRLIERQSKMRGVPKPKDVITGNKSSKRLDAKRKANEGFDPNDPIRMFLWGPETKQLLTFKEESELILKIQDLLKLEQVKTRLQSQSGREPTLLEWAEAIGITCRDLQSQLHSGYSCREKLINANLRLVVHIAKQYQGRGLSLPDLLQEGSMGLMKSVGKFKPQAGCRFATYAYWWIRQTVRKAIFQNSRTIRLPENVYALLGKVMEAKRSCIQEGHRLPSKEQVAKRAGISVDKLQNLVSTTRTPLSLQQPVWSDQDTTFQEITADTGVEIPDLSVSKQLMRRHVRSLLSTLSPKERQIIKLRYGIDGGEQRSLSDIGNIFGLSKERVRQLESRAVYKLKQCLGSHGLHAYGHLVI</sequence>
<dbReference type="InterPro" id="IPR000943">
    <property type="entry name" value="RNA_pol_sigma70"/>
</dbReference>
<dbReference type="InterPro" id="IPR013324">
    <property type="entry name" value="RNA_pol_sigma_r3/r4-like"/>
</dbReference>
<dbReference type="Pfam" id="PF04539">
    <property type="entry name" value="Sigma70_r3"/>
    <property type="match status" value="1"/>
</dbReference>
<dbReference type="CDD" id="cd06171">
    <property type="entry name" value="Sigma70_r4"/>
    <property type="match status" value="1"/>
</dbReference>
<comment type="subcellular location">
    <subcellularLocation>
        <location evidence="6">Plastid</location>
        <location evidence="6">Chloroplast</location>
    </subcellularLocation>
</comment>
<dbReference type="InterPro" id="IPR007624">
    <property type="entry name" value="RNA_pol_sigma70_r3"/>
</dbReference>
<organism evidence="10 11">
    <name type="scientific">Eucalyptus globulus</name>
    <name type="common">Tasmanian blue gum</name>
    <dbReference type="NCBI Taxonomy" id="34317"/>
    <lineage>
        <taxon>Eukaryota</taxon>
        <taxon>Viridiplantae</taxon>
        <taxon>Streptophyta</taxon>
        <taxon>Embryophyta</taxon>
        <taxon>Tracheophyta</taxon>
        <taxon>Spermatophyta</taxon>
        <taxon>Magnoliopsida</taxon>
        <taxon>eudicotyledons</taxon>
        <taxon>Gunneridae</taxon>
        <taxon>Pentapetalae</taxon>
        <taxon>rosids</taxon>
        <taxon>malvids</taxon>
        <taxon>Myrtales</taxon>
        <taxon>Myrtaceae</taxon>
        <taxon>Myrtoideae</taxon>
        <taxon>Eucalypteae</taxon>
        <taxon>Eucalyptus</taxon>
    </lineage>
</organism>
<dbReference type="SUPFAM" id="SSF88946">
    <property type="entry name" value="Sigma2 domain of RNA polymerase sigma factors"/>
    <property type="match status" value="1"/>
</dbReference>
<dbReference type="InterPro" id="IPR036388">
    <property type="entry name" value="WH-like_DNA-bd_sf"/>
</dbReference>
<keyword evidence="6" id="KW-0150">Chloroplast</keyword>
<dbReference type="PRINTS" id="PR00046">
    <property type="entry name" value="SIGMA70FCT"/>
</dbReference>
<keyword evidence="11" id="KW-1185">Reference proteome</keyword>
<dbReference type="PIRSF" id="PIRSF000767">
    <property type="entry name" value="RNA_pol_sigma_SigB/C/D"/>
    <property type="match status" value="1"/>
</dbReference>
<name>A0ABD3IN56_EUCGL</name>
<gene>
    <name evidence="10" type="ORF">ACJRO7_007041</name>
</gene>
<evidence type="ECO:0000259" key="8">
    <source>
        <dbReference type="PROSITE" id="PS00715"/>
    </source>
</evidence>
<comment type="function">
    <text evidence="6">Sigma factors are initiation factors that promote the attachment of plastid-encoded RNA polymerase (PEP) to specific initiation sites and are then released.</text>
</comment>
<keyword evidence="5 6" id="KW-0804">Transcription</keyword>
<dbReference type="Pfam" id="PF04542">
    <property type="entry name" value="Sigma70_r2"/>
    <property type="match status" value="1"/>
</dbReference>
<dbReference type="GO" id="GO:0006352">
    <property type="term" value="P:DNA-templated transcription initiation"/>
    <property type="evidence" value="ECO:0007669"/>
    <property type="project" value="UniProtKB-UniRule"/>
</dbReference>
<dbReference type="PROSITE" id="PS00716">
    <property type="entry name" value="SIGMA70_2"/>
    <property type="match status" value="1"/>
</dbReference>
<dbReference type="InterPro" id="IPR007630">
    <property type="entry name" value="RNA_pol_sigma70_r4"/>
</dbReference>
<evidence type="ECO:0000313" key="11">
    <source>
        <dbReference type="Proteomes" id="UP001634007"/>
    </source>
</evidence>
<dbReference type="EMBL" id="JBJKBG010000011">
    <property type="protein sequence ID" value="KAL3715242.1"/>
    <property type="molecule type" value="Genomic_DNA"/>
</dbReference>
<keyword evidence="4 6" id="KW-0238">DNA-binding</keyword>
<keyword evidence="2 6" id="KW-0805">Transcription regulation</keyword>
<dbReference type="Proteomes" id="UP001634007">
    <property type="component" value="Unassembled WGS sequence"/>
</dbReference>
<dbReference type="NCBIfam" id="TIGR02937">
    <property type="entry name" value="sigma70-ECF"/>
    <property type="match status" value="1"/>
</dbReference>
<dbReference type="GO" id="GO:0009507">
    <property type="term" value="C:chloroplast"/>
    <property type="evidence" value="ECO:0007669"/>
    <property type="project" value="UniProtKB-SubCell"/>
</dbReference>
<evidence type="ECO:0000256" key="1">
    <source>
        <dbReference type="ARBA" id="ARBA00007788"/>
    </source>
</evidence>
<evidence type="ECO:0000256" key="2">
    <source>
        <dbReference type="ARBA" id="ARBA00023015"/>
    </source>
</evidence>
<evidence type="ECO:0000256" key="3">
    <source>
        <dbReference type="ARBA" id="ARBA00023082"/>
    </source>
</evidence>
<evidence type="ECO:0000256" key="5">
    <source>
        <dbReference type="ARBA" id="ARBA00023163"/>
    </source>
</evidence>
<dbReference type="InterPro" id="IPR007627">
    <property type="entry name" value="RNA_pol_sigma70_r2"/>
</dbReference>
<evidence type="ECO:0000259" key="9">
    <source>
        <dbReference type="PROSITE" id="PS00716"/>
    </source>
</evidence>
<comment type="caution">
    <text evidence="10">The sequence shown here is derived from an EMBL/GenBank/DDBJ whole genome shotgun (WGS) entry which is preliminary data.</text>
</comment>
<dbReference type="InterPro" id="IPR013325">
    <property type="entry name" value="RNA_pol_sigma_r2"/>
</dbReference>
<dbReference type="Pfam" id="PF04545">
    <property type="entry name" value="Sigma70_r4"/>
    <property type="match status" value="1"/>
</dbReference>
<dbReference type="GO" id="GO:0071482">
    <property type="term" value="P:cellular response to light stimulus"/>
    <property type="evidence" value="ECO:0007669"/>
    <property type="project" value="UniProtKB-ARBA"/>
</dbReference>
<accession>A0ABD3IN56</accession>
<comment type="similarity">
    <text evidence="1 6">Belongs to the sigma-70 factor family.</text>
</comment>
<dbReference type="AlphaFoldDB" id="A0ABD3IN56"/>
<evidence type="ECO:0000256" key="6">
    <source>
        <dbReference type="PIRNR" id="PIRNR000767"/>
    </source>
</evidence>
<evidence type="ECO:0000256" key="7">
    <source>
        <dbReference type="SAM" id="MobiDB-lite"/>
    </source>
</evidence>
<dbReference type="GO" id="GO:0016987">
    <property type="term" value="F:sigma factor activity"/>
    <property type="evidence" value="ECO:0007669"/>
    <property type="project" value="UniProtKB-UniRule"/>
</dbReference>
<reference evidence="10 11" key="1">
    <citation type="submission" date="2024-11" db="EMBL/GenBank/DDBJ databases">
        <title>Chromosome-level genome assembly of Eucalyptus globulus Labill. provides insights into its genome evolution.</title>
        <authorList>
            <person name="Li X."/>
        </authorList>
    </citation>
    <scope>NUCLEOTIDE SEQUENCE [LARGE SCALE GENOMIC DNA]</scope>
    <source>
        <strain evidence="10">CL2024</strain>
        <tissue evidence="10">Fresh tender leaves</tissue>
    </source>
</reference>
<proteinExistence type="inferred from homology"/>
<feature type="region of interest" description="Disordered" evidence="7">
    <location>
        <begin position="39"/>
        <end position="60"/>
    </location>
</feature>
<evidence type="ECO:0000313" key="10">
    <source>
        <dbReference type="EMBL" id="KAL3715242.1"/>
    </source>
</evidence>
<dbReference type="PROSITE" id="PS00715">
    <property type="entry name" value="SIGMA70_1"/>
    <property type="match status" value="1"/>
</dbReference>
<keyword evidence="6" id="KW-0934">Plastid</keyword>
<dbReference type="Gene3D" id="1.10.10.10">
    <property type="entry name" value="Winged helix-like DNA-binding domain superfamily/Winged helix DNA-binding domain"/>
    <property type="match status" value="2"/>
</dbReference>
<dbReference type="InterPro" id="IPR014284">
    <property type="entry name" value="RNA_pol_sigma-70_dom"/>
</dbReference>